<feature type="region of interest" description="Disordered" evidence="1">
    <location>
        <begin position="113"/>
        <end position="153"/>
    </location>
</feature>
<feature type="compositionally biased region" description="Acidic residues" evidence="1">
    <location>
        <begin position="320"/>
        <end position="330"/>
    </location>
</feature>
<protein>
    <recommendedName>
        <fullName evidence="2">FHA domain-containing protein</fullName>
    </recommendedName>
</protein>
<dbReference type="Gene3D" id="2.60.200.20">
    <property type="match status" value="1"/>
</dbReference>
<sequence>MAAPPPVLTLAVEKGPRKGEICQCSAGSALRVGRVIKGNHFAVRDKGASQQHLSIEFLPPPAAGWVVSDLGSSNGSFLNDVPLAPFVPTPLSHGNLIKIGESTVLAVSIPSNSDLGTATAADPGTRRSSRYAAETAAVEEEKPPAATRRGTRKKAAVAAIPEVENEVPDAAVVVVEEKPRRGGRRKVAAVAPPEQTEEGEKEAPVGRRRGGRKKAAEPSEPEKEESPPAPRAGGRKKITAAAESEKGDDEEEALLVTRKEDTEPPELEKEDDVEAQMATRRGRRKNAPTVAPPPQPLKTGSRGGQGRFTRAASTRKAFLEDEEVEEEEEHEVAVPRDQPGNLSTLTAVKDGEEEEEEEEKGDKVTADDGEIEVAAKALEEEVPKGRASAQCAASDNEGDGERGGGEEEDDRNGDLLGSRGEASAQCAASDNEGDWEMGGGEEEDDGNGDLLGSRGDVGDGAKVEECAVRSSLETMTLQEWFDRMEKYLPRMINEAADQMIAELEEKQKRVHEYISTLSKSSDPS</sequence>
<feature type="region of interest" description="Disordered" evidence="1">
    <location>
        <begin position="178"/>
        <end position="462"/>
    </location>
</feature>
<dbReference type="InterPro" id="IPR000253">
    <property type="entry name" value="FHA_dom"/>
</dbReference>
<dbReference type="PANTHER" id="PTHR23308">
    <property type="entry name" value="NUCLEAR INHIBITOR OF PROTEIN PHOSPHATASE-1"/>
    <property type="match status" value="1"/>
</dbReference>
<organism evidence="3 4">
    <name type="scientific">Triticum turgidum subsp. durum</name>
    <name type="common">Durum wheat</name>
    <name type="synonym">Triticum durum</name>
    <dbReference type="NCBI Taxonomy" id="4567"/>
    <lineage>
        <taxon>Eukaryota</taxon>
        <taxon>Viridiplantae</taxon>
        <taxon>Streptophyta</taxon>
        <taxon>Embryophyta</taxon>
        <taxon>Tracheophyta</taxon>
        <taxon>Spermatophyta</taxon>
        <taxon>Magnoliopsida</taxon>
        <taxon>Liliopsida</taxon>
        <taxon>Poales</taxon>
        <taxon>Poaceae</taxon>
        <taxon>BOP clade</taxon>
        <taxon>Pooideae</taxon>
        <taxon>Triticodae</taxon>
        <taxon>Triticeae</taxon>
        <taxon>Triticinae</taxon>
        <taxon>Triticum</taxon>
    </lineage>
</organism>
<dbReference type="SMART" id="SM00240">
    <property type="entry name" value="FHA"/>
    <property type="match status" value="1"/>
</dbReference>
<feature type="compositionally biased region" description="Acidic residues" evidence="1">
    <location>
        <begin position="431"/>
        <end position="447"/>
    </location>
</feature>
<evidence type="ECO:0000313" key="4">
    <source>
        <dbReference type="Proteomes" id="UP000324705"/>
    </source>
</evidence>
<gene>
    <name evidence="3" type="ORF">TRITD_3Bv1G086610</name>
</gene>
<feature type="compositionally biased region" description="Acidic residues" evidence="1">
    <location>
        <begin position="263"/>
        <end position="274"/>
    </location>
</feature>
<dbReference type="PROSITE" id="PS50006">
    <property type="entry name" value="FHA_DOMAIN"/>
    <property type="match status" value="1"/>
</dbReference>
<evidence type="ECO:0000259" key="2">
    <source>
        <dbReference type="PROSITE" id="PS50006"/>
    </source>
</evidence>
<dbReference type="AlphaFoldDB" id="A0A9R1S0E6"/>
<dbReference type="InterPro" id="IPR008984">
    <property type="entry name" value="SMAD_FHA_dom_sf"/>
</dbReference>
<reference evidence="3 4" key="1">
    <citation type="submission" date="2017-09" db="EMBL/GenBank/DDBJ databases">
        <authorList>
            <consortium name="International Durum Wheat Genome Sequencing Consortium (IDWGSC)"/>
            <person name="Milanesi L."/>
        </authorList>
    </citation>
    <scope>NUCLEOTIDE SEQUENCE [LARGE SCALE GENOMIC DNA]</scope>
    <source>
        <strain evidence="4">cv. Svevo</strain>
    </source>
</reference>
<dbReference type="EMBL" id="LT934116">
    <property type="protein sequence ID" value="VAH75694.1"/>
    <property type="molecule type" value="Genomic_DNA"/>
</dbReference>
<evidence type="ECO:0000256" key="1">
    <source>
        <dbReference type="SAM" id="MobiDB-lite"/>
    </source>
</evidence>
<dbReference type="Gramene" id="TRITD3Bv1G086610.3">
    <property type="protein sequence ID" value="TRITD3Bv1G086610.3"/>
    <property type="gene ID" value="TRITD3Bv1G086610"/>
</dbReference>
<dbReference type="SUPFAM" id="SSF49879">
    <property type="entry name" value="SMAD/FHA domain"/>
    <property type="match status" value="1"/>
</dbReference>
<name>A0A9R1S0E6_TRITD</name>
<accession>A0A9R1S0E6</accession>
<dbReference type="InterPro" id="IPR050923">
    <property type="entry name" value="Cell_Proc_Reg/RNA_Proc"/>
</dbReference>
<proteinExistence type="predicted"/>
<keyword evidence="4" id="KW-1185">Reference proteome</keyword>
<evidence type="ECO:0000313" key="3">
    <source>
        <dbReference type="EMBL" id="VAH75694.1"/>
    </source>
</evidence>
<dbReference type="Proteomes" id="UP000324705">
    <property type="component" value="Chromosome 3B"/>
</dbReference>
<feature type="compositionally biased region" description="Basic and acidic residues" evidence="1">
    <location>
        <begin position="214"/>
        <end position="226"/>
    </location>
</feature>
<feature type="domain" description="FHA" evidence="2">
    <location>
        <begin position="30"/>
        <end position="83"/>
    </location>
</feature>
<dbReference type="Pfam" id="PF00498">
    <property type="entry name" value="FHA"/>
    <property type="match status" value="1"/>
</dbReference>